<reference evidence="13" key="2">
    <citation type="submission" date="2025-08" db="UniProtKB">
        <authorList>
            <consortium name="Ensembl"/>
        </authorList>
    </citation>
    <scope>IDENTIFICATION</scope>
</reference>
<keyword evidence="7" id="KW-0206">Cytoskeleton</keyword>
<dbReference type="GeneTree" id="ENSGT00940000154427"/>
<dbReference type="Pfam" id="PF14988">
    <property type="entry name" value="DUF4515"/>
    <property type="match status" value="1"/>
</dbReference>
<keyword evidence="6" id="KW-0969">Cilium</keyword>
<evidence type="ECO:0000256" key="10">
    <source>
        <dbReference type="SAM" id="Coils"/>
    </source>
</evidence>
<evidence type="ECO:0000256" key="8">
    <source>
        <dbReference type="ARBA" id="ARBA00023273"/>
    </source>
</evidence>
<accession>A0A667XEW0</accession>
<feature type="compositionally biased region" description="Basic residues" evidence="11">
    <location>
        <begin position="1"/>
        <end position="16"/>
    </location>
</feature>
<feature type="coiled-coil region" evidence="10">
    <location>
        <begin position="276"/>
        <end position="346"/>
    </location>
</feature>
<evidence type="ECO:0000313" key="14">
    <source>
        <dbReference type="Proteomes" id="UP000472263"/>
    </source>
</evidence>
<evidence type="ECO:0000259" key="12">
    <source>
        <dbReference type="Pfam" id="PF14988"/>
    </source>
</evidence>
<organism evidence="13 14">
    <name type="scientific">Myripristis murdjan</name>
    <name type="common">pinecone soldierfish</name>
    <dbReference type="NCBI Taxonomy" id="586833"/>
    <lineage>
        <taxon>Eukaryota</taxon>
        <taxon>Metazoa</taxon>
        <taxon>Chordata</taxon>
        <taxon>Craniata</taxon>
        <taxon>Vertebrata</taxon>
        <taxon>Euteleostomi</taxon>
        <taxon>Actinopterygii</taxon>
        <taxon>Neopterygii</taxon>
        <taxon>Teleostei</taxon>
        <taxon>Neoteleostei</taxon>
        <taxon>Acanthomorphata</taxon>
        <taxon>Holocentriformes</taxon>
        <taxon>Holocentridae</taxon>
        <taxon>Myripristis</taxon>
    </lineage>
</organism>
<sequence>MPKKKATKGKKGKAGKGKKEGKQEAKVDKESDVEKAKASAALWQARLDANEQSRVQYREACRRLGRINEELTSQQHRTERDTIDIMGLLRKKDAQKEEEIKRLEEQLRSQMALAREEQKKLVEEYTIQINELEERFKERSDEFNMIQEEWRKIREFQKREAQMEQELITMKESMRLADKEHRKNLNRMECKFFGEKVRLEKEAEQRIALLAENAHSEAIVQLDDASRCVFKDNVRLNEALNYHIKEAQDLQKLTTSLAEEKASLALNKVYLMASPLTAQRKEISELKAKVATLEQALETMVMECEREKEDTQQQVLVSSQASQVELERLQKELAVQEKEMGRVKRLAGCVVRQRTELEQFFHEALFQVKQEIQASRLLYKEEALQAYRMRMSAATARKLKFPLIRTFTKNPHSTNCVYSDMEEAEKGNKVDISDLTWEQKEKVLRLLFAKMNGQKASSHPAEEDTIKHHLGFNQFSFPSSCLKRMKKESGHNSKNRPGHRVVCLETNIWSRRFAFSLLAPLHVH</sequence>
<evidence type="ECO:0000256" key="6">
    <source>
        <dbReference type="ARBA" id="ARBA00023069"/>
    </source>
</evidence>
<dbReference type="Proteomes" id="UP000472263">
    <property type="component" value="Chromosome 22"/>
</dbReference>
<evidence type="ECO:0000313" key="13">
    <source>
        <dbReference type="Ensembl" id="ENSMMDP00005016320.1"/>
    </source>
</evidence>
<comment type="subcellular location">
    <subcellularLocation>
        <location evidence="1">Cytoplasm</location>
        <location evidence="1">Cytoskeleton</location>
        <location evidence="1">Cilium basal body</location>
    </subcellularLocation>
</comment>
<protein>
    <recommendedName>
        <fullName evidence="3">Basal body-orientation factor 1</fullName>
    </recommendedName>
    <alternativeName>
        <fullName evidence="9">Coiled-coil domain-containing protein 176</fullName>
    </alternativeName>
</protein>
<comment type="similarity">
    <text evidence="2">Belongs to the BBOF1 family.</text>
</comment>
<evidence type="ECO:0000256" key="3">
    <source>
        <dbReference type="ARBA" id="ARBA00015392"/>
    </source>
</evidence>
<keyword evidence="4" id="KW-0963">Cytoplasm</keyword>
<evidence type="ECO:0000256" key="9">
    <source>
        <dbReference type="ARBA" id="ARBA00031573"/>
    </source>
</evidence>
<evidence type="ECO:0000256" key="11">
    <source>
        <dbReference type="SAM" id="MobiDB-lite"/>
    </source>
</evidence>
<keyword evidence="5 10" id="KW-0175">Coiled coil</keyword>
<name>A0A667XEW0_9TELE</name>
<dbReference type="InParanoid" id="A0A667XEW0"/>
<dbReference type="PANTHER" id="PTHR14845">
    <property type="entry name" value="COILED-COIL DOMAIN-CONTAINING 166"/>
    <property type="match status" value="1"/>
</dbReference>
<evidence type="ECO:0000256" key="7">
    <source>
        <dbReference type="ARBA" id="ARBA00023212"/>
    </source>
</evidence>
<keyword evidence="8" id="KW-0966">Cell projection</keyword>
<dbReference type="AlphaFoldDB" id="A0A667XEW0"/>
<reference evidence="13" key="3">
    <citation type="submission" date="2025-09" db="UniProtKB">
        <authorList>
            <consortium name="Ensembl"/>
        </authorList>
    </citation>
    <scope>IDENTIFICATION</scope>
</reference>
<gene>
    <name evidence="13" type="primary">BBOF1</name>
    <name evidence="13" type="synonym">bbof1</name>
</gene>
<evidence type="ECO:0000256" key="4">
    <source>
        <dbReference type="ARBA" id="ARBA00022490"/>
    </source>
</evidence>
<feature type="coiled-coil region" evidence="10">
    <location>
        <begin position="86"/>
        <end position="173"/>
    </location>
</feature>
<reference evidence="13" key="1">
    <citation type="submission" date="2019-06" db="EMBL/GenBank/DDBJ databases">
        <authorList>
            <consortium name="Wellcome Sanger Institute Data Sharing"/>
        </authorList>
    </citation>
    <scope>NUCLEOTIDE SEQUENCE [LARGE SCALE GENOMIC DNA]</scope>
</reference>
<dbReference type="PANTHER" id="PTHR14845:SF5">
    <property type="entry name" value="BASAL BODY-ORIENTATION FACTOR 1"/>
    <property type="match status" value="1"/>
</dbReference>
<feature type="compositionally biased region" description="Basic and acidic residues" evidence="11">
    <location>
        <begin position="17"/>
        <end position="35"/>
    </location>
</feature>
<feature type="domain" description="DUF4515" evidence="12">
    <location>
        <begin position="86"/>
        <end position="271"/>
    </location>
</feature>
<evidence type="ECO:0000256" key="2">
    <source>
        <dbReference type="ARBA" id="ARBA00007508"/>
    </source>
</evidence>
<proteinExistence type="inferred from homology"/>
<evidence type="ECO:0000256" key="1">
    <source>
        <dbReference type="ARBA" id="ARBA00004120"/>
    </source>
</evidence>
<feature type="region of interest" description="Disordered" evidence="11">
    <location>
        <begin position="1"/>
        <end position="35"/>
    </location>
</feature>
<keyword evidence="14" id="KW-1185">Reference proteome</keyword>
<evidence type="ECO:0000256" key="5">
    <source>
        <dbReference type="ARBA" id="ARBA00023054"/>
    </source>
</evidence>
<dbReference type="Ensembl" id="ENSMMDT00005016742.1">
    <property type="protein sequence ID" value="ENSMMDP00005016320.1"/>
    <property type="gene ID" value="ENSMMDG00005008259.1"/>
</dbReference>
<dbReference type="InterPro" id="IPR032777">
    <property type="entry name" value="DUF4515"/>
</dbReference>